<keyword evidence="1" id="KW-0812">Transmembrane</keyword>
<reference evidence="2 3" key="1">
    <citation type="submission" date="2018-04" db="EMBL/GenBank/DDBJ databases">
        <title>Genomic Encyclopedia of Type Strains, Phase III (KMG-III): the genomes of soil and plant-associated and newly described type strains.</title>
        <authorList>
            <person name="Whitman W."/>
        </authorList>
    </citation>
    <scope>NUCLEOTIDE SEQUENCE [LARGE SCALE GENOMIC DNA]</scope>
    <source>
        <strain evidence="2 3">KA25</strain>
    </source>
</reference>
<dbReference type="InterPro" id="IPR018919">
    <property type="entry name" value="DUF2484"/>
</dbReference>
<dbReference type="AlphaFoldDB" id="A0A2T5K6P7"/>
<comment type="caution">
    <text evidence="2">The sequence shown here is derived from an EMBL/GenBank/DDBJ whole genome shotgun (WGS) entry which is preliminary data.</text>
</comment>
<dbReference type="Proteomes" id="UP000244060">
    <property type="component" value="Unassembled WGS sequence"/>
</dbReference>
<feature type="transmembrane region" description="Helical" evidence="1">
    <location>
        <begin position="31"/>
        <end position="47"/>
    </location>
</feature>
<feature type="transmembrane region" description="Helical" evidence="1">
    <location>
        <begin position="53"/>
        <end position="74"/>
    </location>
</feature>
<keyword evidence="1" id="KW-0472">Membrane</keyword>
<dbReference type="Pfam" id="PF10658">
    <property type="entry name" value="DUF2484"/>
    <property type="match status" value="1"/>
</dbReference>
<organism evidence="2 3">
    <name type="scientific">Cereibacter azotoformans</name>
    <dbReference type="NCBI Taxonomy" id="43057"/>
    <lineage>
        <taxon>Bacteria</taxon>
        <taxon>Pseudomonadati</taxon>
        <taxon>Pseudomonadota</taxon>
        <taxon>Alphaproteobacteria</taxon>
        <taxon>Rhodobacterales</taxon>
        <taxon>Paracoccaceae</taxon>
        <taxon>Cereibacter</taxon>
    </lineage>
</organism>
<accession>A0A2T5K6P7</accession>
<protein>
    <submittedName>
        <fullName evidence="2">Uncharacterized protein DUF2484</fullName>
    </submittedName>
</protein>
<dbReference type="EMBL" id="QAOT01000009">
    <property type="protein sequence ID" value="PTR18091.1"/>
    <property type="molecule type" value="Genomic_DNA"/>
</dbReference>
<evidence type="ECO:0000313" key="2">
    <source>
        <dbReference type="EMBL" id="PTR18091.1"/>
    </source>
</evidence>
<name>A0A2T5K6P7_9RHOB</name>
<gene>
    <name evidence="2" type="ORF">C8J28_10947</name>
</gene>
<proteinExistence type="predicted"/>
<keyword evidence="1" id="KW-1133">Transmembrane helix</keyword>
<feature type="transmembrane region" description="Helical" evidence="1">
    <location>
        <begin position="6"/>
        <end position="24"/>
    </location>
</feature>
<evidence type="ECO:0000256" key="1">
    <source>
        <dbReference type="SAM" id="Phobius"/>
    </source>
</evidence>
<evidence type="ECO:0000313" key="3">
    <source>
        <dbReference type="Proteomes" id="UP000244060"/>
    </source>
</evidence>
<keyword evidence="3" id="KW-1185">Reference proteome</keyword>
<sequence>MMGAPLILSGLWVVAALAAAHLPVRLHRTGLSLLVAVGIPLLGWVTYRHGPVLGMLALILGAASLYWPVGRFLIRLRRRPPEHAE</sequence>